<dbReference type="InterPro" id="IPR017853">
    <property type="entry name" value="GH"/>
</dbReference>
<organism evidence="3 4">
    <name type="scientific">Anthropogastromicrobium aceti</name>
    <dbReference type="NCBI Taxonomy" id="2981768"/>
    <lineage>
        <taxon>Bacteria</taxon>
        <taxon>Bacillati</taxon>
        <taxon>Bacillota</taxon>
        <taxon>Clostridia</taxon>
        <taxon>Lachnospirales</taxon>
        <taxon>Lachnospiraceae</taxon>
        <taxon>Anthropogastromicrobium</taxon>
    </lineage>
</organism>
<evidence type="ECO:0000259" key="2">
    <source>
        <dbReference type="Pfam" id="PF13204"/>
    </source>
</evidence>
<dbReference type="AlphaFoldDB" id="A0AAE3E7D0"/>
<name>A0AAE3E7D0_9FIRM</name>
<dbReference type="Pfam" id="PF12904">
    <property type="entry name" value="Collagen_bind_2"/>
    <property type="match status" value="1"/>
</dbReference>
<dbReference type="RefSeq" id="WP_308732566.1">
    <property type="nucleotide sequence ID" value="NZ_JAJEQN010000067.1"/>
</dbReference>
<reference evidence="3 4" key="1">
    <citation type="submission" date="2021-10" db="EMBL/GenBank/DDBJ databases">
        <title>Anaerobic single-cell dispensing facilitates the cultivation of human gut bacteria.</title>
        <authorList>
            <person name="Afrizal A."/>
        </authorList>
    </citation>
    <scope>NUCLEOTIDE SEQUENCE [LARGE SCALE GENOMIC DNA]</scope>
    <source>
        <strain evidence="3 4">CLA-AA-H224</strain>
    </source>
</reference>
<dbReference type="EMBL" id="JAJEQN010000067">
    <property type="protein sequence ID" value="MCC2223054.1"/>
    <property type="molecule type" value="Genomic_DNA"/>
</dbReference>
<dbReference type="Proteomes" id="UP001198200">
    <property type="component" value="Unassembled WGS sequence"/>
</dbReference>
<feature type="domain" description="Putative collagen-binding" evidence="1">
    <location>
        <begin position="347"/>
        <end position="435"/>
    </location>
</feature>
<keyword evidence="4" id="KW-1185">Reference proteome</keyword>
<accession>A0AAE3E7D0</accession>
<comment type="caution">
    <text evidence="3">The sequence shown here is derived from an EMBL/GenBank/DDBJ whole genome shotgun (WGS) entry which is preliminary data.</text>
</comment>
<keyword evidence="3" id="KW-0378">Hydrolase</keyword>
<evidence type="ECO:0000259" key="1">
    <source>
        <dbReference type="Pfam" id="PF12904"/>
    </source>
</evidence>
<gene>
    <name evidence="3" type="ORF">LKD48_15745</name>
</gene>
<dbReference type="InterPro" id="IPR025277">
    <property type="entry name" value="Apiosidase-like_cat_dom"/>
</dbReference>
<dbReference type="Gene3D" id="3.20.20.80">
    <property type="entry name" value="Glycosidases"/>
    <property type="match status" value="1"/>
</dbReference>
<dbReference type="Pfam" id="PF13204">
    <property type="entry name" value="Apiosidase"/>
    <property type="match status" value="1"/>
</dbReference>
<dbReference type="SUPFAM" id="SSF51445">
    <property type="entry name" value="(Trans)glycosidases"/>
    <property type="match status" value="1"/>
</dbReference>
<dbReference type="PANTHER" id="PTHR37836">
    <property type="entry name" value="LMO1036 PROTEIN"/>
    <property type="match status" value="1"/>
</dbReference>
<evidence type="ECO:0000313" key="4">
    <source>
        <dbReference type="Proteomes" id="UP001198200"/>
    </source>
</evidence>
<dbReference type="InterPro" id="IPR024749">
    <property type="entry name" value="Collagen-bd_put"/>
</dbReference>
<dbReference type="GO" id="GO:0016787">
    <property type="term" value="F:hydrolase activity"/>
    <property type="evidence" value="ECO:0007669"/>
    <property type="project" value="UniProtKB-KW"/>
</dbReference>
<proteinExistence type="predicted"/>
<dbReference type="PANTHER" id="PTHR37836:SF3">
    <property type="entry name" value="ENDOGLUCANASE"/>
    <property type="match status" value="1"/>
</dbReference>
<evidence type="ECO:0000313" key="3">
    <source>
        <dbReference type="EMBL" id="MCC2223054.1"/>
    </source>
</evidence>
<protein>
    <submittedName>
        <fullName evidence="3">Glycoside hydrolase family 140 protein</fullName>
    </submittedName>
</protein>
<sequence>METITTKFDNFGNLSISENRRYLMEGDKPFFWLGDTAWLMLLKLNEDEIYTYLRNRKEKGYNVIQTVLIQSPQDVESSLASGRKDVTKSEYWNFVDQILDMAEQMGLYIGLLPAWGSLVKANILNMETMRTYANFLGKRYQNRKNLIWILGGDVRGDVDYDVFCLEGEILKSYNPERIVAYHPFGRTSSSLWFHNEPWLDMNLFQSGHRRYDQASLGEWDDNAERETFFGEDNWKYVDRDLSYETVKPTLDAEPSYEGIPQGLHNPRNPYWEEWDVRRYAYWSVFAGAAGHTYGSNSIMQFYDDFNERGAYGVRELWQDAMHHPGCTQLKYLKDLMESVDFINGKADDSLLLFGQKERYHRISVFAGEDYILCYDYMGDEFLLDLRRFQNMALDAWWMDPRSNSLSYITTIKGQEKWLASPVARKEKANDWVLILKKAD</sequence>
<feature type="domain" description="Apiosidase-like catalytic" evidence="2">
    <location>
        <begin position="17"/>
        <end position="342"/>
    </location>
</feature>